<protein>
    <submittedName>
        <fullName evidence="2">Uncharacterized protein</fullName>
    </submittedName>
</protein>
<accession>A0A9X8D331</accession>
<evidence type="ECO:0000313" key="3">
    <source>
        <dbReference type="Proteomes" id="UP000265619"/>
    </source>
</evidence>
<keyword evidence="3" id="KW-1185">Reference proteome</keyword>
<sequence>MASKKTKVVVSSNGKNIDHAMAAKGQAPVKIKTQAGAKYLLKGEDGFAPENVTLTRVGADLHITLEGETTPGLILEGYYAHSEPLGLYGVAEDGQAPPPPAAVSSPASHRARSRSAFPSTFPHRRSVRAGGPIPPISAAAVTPPARRH</sequence>
<comment type="caution">
    <text evidence="2">The sequence shown here is derived from an EMBL/GenBank/DDBJ whole genome shotgun (WGS) entry which is preliminary data.</text>
</comment>
<proteinExistence type="predicted"/>
<organism evidence="2 3">
    <name type="scientific">Acidovorax cavernicola</name>
    <dbReference type="NCBI Taxonomy" id="1675792"/>
    <lineage>
        <taxon>Bacteria</taxon>
        <taxon>Pseudomonadati</taxon>
        <taxon>Pseudomonadota</taxon>
        <taxon>Betaproteobacteria</taxon>
        <taxon>Burkholderiales</taxon>
        <taxon>Comamonadaceae</taxon>
        <taxon>Acidovorax</taxon>
    </lineage>
</organism>
<dbReference type="RefSeq" id="WP_119555543.1">
    <property type="nucleotide sequence ID" value="NZ_QXMN01000023.1"/>
</dbReference>
<reference evidence="2 3" key="1">
    <citation type="submission" date="2018-09" db="EMBL/GenBank/DDBJ databases">
        <title>Acidovorax cavernicola nov. sp. isolated from Gruta de las Maravillas (Aracena, Spain).</title>
        <authorList>
            <person name="Jurado V."/>
            <person name="Gutierrez-Patricio S."/>
            <person name="Gonzalez-Pimentel J.L."/>
            <person name="Miller A.Z."/>
            <person name="Laiz L."/>
            <person name="Saiz-Jimenez C."/>
        </authorList>
    </citation>
    <scope>NUCLEOTIDE SEQUENCE [LARGE SCALE GENOMIC DNA]</scope>
    <source>
        <strain evidence="2 3">1011MAR4D40.2</strain>
    </source>
</reference>
<name>A0A9X8D331_9BURK</name>
<evidence type="ECO:0000313" key="2">
    <source>
        <dbReference type="EMBL" id="RIX77727.1"/>
    </source>
</evidence>
<dbReference type="AlphaFoldDB" id="A0A9X8D331"/>
<gene>
    <name evidence="2" type="ORF">D3H34_18340</name>
</gene>
<dbReference type="OrthoDB" id="9813456at2"/>
<evidence type="ECO:0000256" key="1">
    <source>
        <dbReference type="SAM" id="MobiDB-lite"/>
    </source>
</evidence>
<dbReference type="EMBL" id="QXMN01000023">
    <property type="protein sequence ID" value="RIX77727.1"/>
    <property type="molecule type" value="Genomic_DNA"/>
</dbReference>
<feature type="region of interest" description="Disordered" evidence="1">
    <location>
        <begin position="90"/>
        <end position="148"/>
    </location>
</feature>
<dbReference type="Proteomes" id="UP000265619">
    <property type="component" value="Unassembled WGS sequence"/>
</dbReference>
<feature type="compositionally biased region" description="Low complexity" evidence="1">
    <location>
        <begin position="102"/>
        <end position="119"/>
    </location>
</feature>